<name>A0ACC2KH59_PERAE</name>
<proteinExistence type="predicted"/>
<gene>
    <name evidence="1" type="ORF">MRB53_028777</name>
</gene>
<evidence type="ECO:0000313" key="2">
    <source>
        <dbReference type="Proteomes" id="UP001234297"/>
    </source>
</evidence>
<reference evidence="1 2" key="1">
    <citation type="journal article" date="2022" name="Hortic Res">
        <title>A haplotype resolved chromosomal level avocado genome allows analysis of novel avocado genes.</title>
        <authorList>
            <person name="Nath O."/>
            <person name="Fletcher S.J."/>
            <person name="Hayward A."/>
            <person name="Shaw L.M."/>
            <person name="Masouleh A.K."/>
            <person name="Furtado A."/>
            <person name="Henry R.J."/>
            <person name="Mitter N."/>
        </authorList>
    </citation>
    <scope>NUCLEOTIDE SEQUENCE [LARGE SCALE GENOMIC DNA]</scope>
    <source>
        <strain evidence="2">cv. Hass</strain>
    </source>
</reference>
<comment type="caution">
    <text evidence="1">The sequence shown here is derived from an EMBL/GenBank/DDBJ whole genome shotgun (WGS) entry which is preliminary data.</text>
</comment>
<organism evidence="1 2">
    <name type="scientific">Persea americana</name>
    <name type="common">Avocado</name>
    <dbReference type="NCBI Taxonomy" id="3435"/>
    <lineage>
        <taxon>Eukaryota</taxon>
        <taxon>Viridiplantae</taxon>
        <taxon>Streptophyta</taxon>
        <taxon>Embryophyta</taxon>
        <taxon>Tracheophyta</taxon>
        <taxon>Spermatophyta</taxon>
        <taxon>Magnoliopsida</taxon>
        <taxon>Magnoliidae</taxon>
        <taxon>Laurales</taxon>
        <taxon>Lauraceae</taxon>
        <taxon>Persea</taxon>
    </lineage>
</organism>
<accession>A0ACC2KH59</accession>
<sequence>MLNASRFGYDNTKKRVIVSDDAWTAWLKAHPKALPYKSSTIDYDKLTICFGKDVATGQYARSATTAPSHQSIESGAANFSPLQADSDVGLTDRLGGCRLQSSSVETSSRQTNPRKMNSDLLEIIHCIESSSEGLTTTIRDVTNTTRLPKMAALRFDTDGASWNLHAEWARRRISS</sequence>
<protein>
    <submittedName>
        <fullName evidence="1">Uncharacterized protein</fullName>
    </submittedName>
</protein>
<evidence type="ECO:0000313" key="1">
    <source>
        <dbReference type="EMBL" id="KAJ8620248.1"/>
    </source>
</evidence>
<keyword evidence="2" id="KW-1185">Reference proteome</keyword>
<dbReference type="Proteomes" id="UP001234297">
    <property type="component" value="Chromosome 9"/>
</dbReference>
<dbReference type="EMBL" id="CM056817">
    <property type="protein sequence ID" value="KAJ8620248.1"/>
    <property type="molecule type" value="Genomic_DNA"/>
</dbReference>